<dbReference type="Proteomes" id="UP001219355">
    <property type="component" value="Chromosome 1"/>
</dbReference>
<dbReference type="EMBL" id="CP120627">
    <property type="protein sequence ID" value="WEW54749.1"/>
    <property type="molecule type" value="Genomic_DNA"/>
</dbReference>
<dbReference type="AlphaFoldDB" id="A0AAF0IHF5"/>
<dbReference type="Pfam" id="PF22974">
    <property type="entry name" value="DUF7029"/>
    <property type="match status" value="1"/>
</dbReference>
<evidence type="ECO:0000256" key="1">
    <source>
        <dbReference type="SAM" id="MobiDB-lite"/>
    </source>
</evidence>
<evidence type="ECO:0000259" key="3">
    <source>
        <dbReference type="Pfam" id="PF22974"/>
    </source>
</evidence>
<gene>
    <name evidence="4" type="ORF">PRK78_000174</name>
</gene>
<dbReference type="InterPro" id="IPR054293">
    <property type="entry name" value="DUF7029"/>
</dbReference>
<feature type="domain" description="DUF7029" evidence="3">
    <location>
        <begin position="98"/>
        <end position="197"/>
    </location>
</feature>
<keyword evidence="5" id="KW-1185">Reference proteome</keyword>
<sequence length="595" mass="64021">MPMSTFMKSILFSVFVSLALLHVGAVAVSTKLAGDGLGALAFPAARKLYPATKPIALNQRSPISELLKTEAIFEYVEESGTMGAHSDTTLFTTTLLVKGREPILPLEDLEPDIRRVQCSSSKIELGFVSIDRLDEVGKLLAAAGTFIVVTSHSDCNNKDERVPHTLVSVTNIEVERDEKLIVLWKTKAEWKQVFASTRVHFARKPSNQIARRLHQKSNLRPGQDRKSSSLPPSPTLAIDLPFPSAPSSTDVPASSSDEVNMSLEDKVILPPATPVTGLIVPKGIKMLCKRCTLQGNAKLSQGSFQLENINDAGDLFNSTIAFFEHGSVELDVDGLFSHIELALNIDLGLQLLNFSIPLPVIPLSPFSIPGLVTFGVFVRPQISASIEVKKEIEFSYGFNASVPRNSKFIINIGDLGNSNVTGFPEILLGVHSIVGSTNGGIGMFFNLPQVSVNASTINDVDGNCNPKNVTKKEKREDKKPKGNDLAKIAEGLVGKFTNIIPKVEFNLGPLAELEVGVGSFDAAYATRIAIASKAFPLPTGCVAFNEKTKSYGDPADVVMEMNHKKNAAGRLSANSPNAASCLPGLLAFIVLMFGV</sequence>
<proteinExistence type="predicted"/>
<protein>
    <recommendedName>
        <fullName evidence="3">DUF7029 domain-containing protein</fullName>
    </recommendedName>
</protein>
<evidence type="ECO:0000256" key="2">
    <source>
        <dbReference type="SAM" id="SignalP"/>
    </source>
</evidence>
<feature type="chain" id="PRO_5042275543" description="DUF7029 domain-containing protein" evidence="2">
    <location>
        <begin position="26"/>
        <end position="595"/>
    </location>
</feature>
<accession>A0AAF0IHF5</accession>
<feature type="signal peptide" evidence="2">
    <location>
        <begin position="1"/>
        <end position="25"/>
    </location>
</feature>
<organism evidence="4 5">
    <name type="scientific">Emydomyces testavorans</name>
    <dbReference type="NCBI Taxonomy" id="2070801"/>
    <lineage>
        <taxon>Eukaryota</taxon>
        <taxon>Fungi</taxon>
        <taxon>Dikarya</taxon>
        <taxon>Ascomycota</taxon>
        <taxon>Pezizomycotina</taxon>
        <taxon>Eurotiomycetes</taxon>
        <taxon>Eurotiomycetidae</taxon>
        <taxon>Onygenales</taxon>
        <taxon>Nannizziopsiaceae</taxon>
        <taxon>Emydomyces</taxon>
    </lineage>
</organism>
<reference evidence="4" key="1">
    <citation type="submission" date="2023-03" db="EMBL/GenBank/DDBJ databases">
        <title>Emydomyces testavorans Genome Sequence.</title>
        <authorList>
            <person name="Hoyer L."/>
        </authorList>
    </citation>
    <scope>NUCLEOTIDE SEQUENCE</scope>
    <source>
        <strain evidence="4">16-2883</strain>
    </source>
</reference>
<evidence type="ECO:0000313" key="5">
    <source>
        <dbReference type="Proteomes" id="UP001219355"/>
    </source>
</evidence>
<keyword evidence="2" id="KW-0732">Signal</keyword>
<name>A0AAF0IHF5_9EURO</name>
<feature type="region of interest" description="Disordered" evidence="1">
    <location>
        <begin position="206"/>
        <end position="256"/>
    </location>
</feature>
<feature type="compositionally biased region" description="Polar residues" evidence="1">
    <location>
        <begin position="245"/>
        <end position="256"/>
    </location>
</feature>
<evidence type="ECO:0000313" key="4">
    <source>
        <dbReference type="EMBL" id="WEW54749.1"/>
    </source>
</evidence>